<evidence type="ECO:0000313" key="15">
    <source>
        <dbReference type="Proteomes" id="UP000270185"/>
    </source>
</evidence>
<comment type="similarity">
    <text evidence="2 10">Belongs to the beta sliding clamp family.</text>
</comment>
<evidence type="ECO:0000256" key="4">
    <source>
        <dbReference type="ARBA" id="ARBA00022490"/>
    </source>
</evidence>
<dbReference type="Gene3D" id="3.70.10.10">
    <property type="match status" value="1"/>
</dbReference>
<dbReference type="Pfam" id="PF02767">
    <property type="entry name" value="DNA_pol3_beta_2"/>
    <property type="match status" value="1"/>
</dbReference>
<evidence type="ECO:0000256" key="1">
    <source>
        <dbReference type="ARBA" id="ARBA00004496"/>
    </source>
</evidence>
<dbReference type="InterPro" id="IPR022637">
    <property type="entry name" value="DNA_polIII_beta_cen"/>
</dbReference>
<dbReference type="PANTHER" id="PTHR30478">
    <property type="entry name" value="DNA POLYMERASE III SUBUNIT BETA"/>
    <property type="match status" value="1"/>
</dbReference>
<dbReference type="Gene3D" id="3.10.150.10">
    <property type="entry name" value="DNA Polymerase III, subunit A, domain 2"/>
    <property type="match status" value="1"/>
</dbReference>
<dbReference type="PANTHER" id="PTHR30478:SF0">
    <property type="entry name" value="BETA SLIDING CLAMP"/>
    <property type="match status" value="1"/>
</dbReference>
<dbReference type="PIRSF" id="PIRSF000804">
    <property type="entry name" value="DNA_pol_III_b"/>
    <property type="match status" value="1"/>
</dbReference>
<evidence type="ECO:0000256" key="8">
    <source>
        <dbReference type="ARBA" id="ARBA00022932"/>
    </source>
</evidence>
<sequence length="376" mass="41861">MKFIVSSSELQKALQTVSGVISNSQSRPILENFLFEIEKDILKITASDGETTLITSLEVRSDAEGKIAVPAKIFQEFVKTYGEQPLTLSVKDAEDGNGKLLEILDEKDNFAVALDHAEDYPEIPEFDAAQSVTISAGILSEALNNTLFATSNDSLRPVMTGVLFQFKEDETNFVSTDSHRLVVYKRTDLINADPVEFIMPKKPLAIFKSILASSNDEVSIEFNENMAKFTFGNNIWICRLIDGKYPNYSAVIPKENPNILTINRNLLLNSIRRASIMSNKSTNQVRFKLSGNILHLHAEDTEFANKADMQIPCDYNGEDINIGFSSKFLTEMLSVLSADDITMKMSQPNRPGIIEPVDGLEDEEKILMLSMPVIGM</sequence>
<evidence type="ECO:0000256" key="3">
    <source>
        <dbReference type="ARBA" id="ARBA00021035"/>
    </source>
</evidence>
<organism evidence="14 15">
    <name type="scientific">Kaistella carnis</name>
    <dbReference type="NCBI Taxonomy" id="1241979"/>
    <lineage>
        <taxon>Bacteria</taxon>
        <taxon>Pseudomonadati</taxon>
        <taxon>Bacteroidota</taxon>
        <taxon>Flavobacteriia</taxon>
        <taxon>Flavobacteriales</taxon>
        <taxon>Weeksellaceae</taxon>
        <taxon>Chryseobacterium group</taxon>
        <taxon>Kaistella</taxon>
    </lineage>
</organism>
<evidence type="ECO:0000259" key="13">
    <source>
        <dbReference type="Pfam" id="PF02768"/>
    </source>
</evidence>
<feature type="domain" description="DNA polymerase III beta sliding clamp N-terminal" evidence="11">
    <location>
        <begin position="1"/>
        <end position="124"/>
    </location>
</feature>
<keyword evidence="5 10" id="KW-0808">Transferase</keyword>
<keyword evidence="4 10" id="KW-0963">Cytoplasm</keyword>
<dbReference type="RefSeq" id="WP_125022847.1">
    <property type="nucleotide sequence ID" value="NZ_CP034159.1"/>
</dbReference>
<dbReference type="GO" id="GO:0008408">
    <property type="term" value="F:3'-5' exonuclease activity"/>
    <property type="evidence" value="ECO:0007669"/>
    <property type="project" value="InterPro"/>
</dbReference>
<accession>A0A3G8XG79</accession>
<evidence type="ECO:0000256" key="10">
    <source>
        <dbReference type="PIRNR" id="PIRNR000804"/>
    </source>
</evidence>
<dbReference type="GO" id="GO:0006271">
    <property type="term" value="P:DNA strand elongation involved in DNA replication"/>
    <property type="evidence" value="ECO:0007669"/>
    <property type="project" value="TreeGrafter"/>
</dbReference>
<gene>
    <name evidence="14" type="primary">dnaN</name>
    <name evidence="14" type="ORF">EIB73_03980</name>
</gene>
<dbReference type="GO" id="GO:0003887">
    <property type="term" value="F:DNA-directed DNA polymerase activity"/>
    <property type="evidence" value="ECO:0007669"/>
    <property type="project" value="UniProtKB-UniRule"/>
</dbReference>
<dbReference type="InterPro" id="IPR022634">
    <property type="entry name" value="DNA_polIII_beta_N"/>
</dbReference>
<dbReference type="GO" id="GO:0005737">
    <property type="term" value="C:cytoplasm"/>
    <property type="evidence" value="ECO:0007669"/>
    <property type="project" value="UniProtKB-SubCell"/>
</dbReference>
<evidence type="ECO:0000256" key="9">
    <source>
        <dbReference type="ARBA" id="ARBA00023125"/>
    </source>
</evidence>
<evidence type="ECO:0000313" key="14">
    <source>
        <dbReference type="EMBL" id="AZI32392.1"/>
    </source>
</evidence>
<dbReference type="InterPro" id="IPR022635">
    <property type="entry name" value="DNA_polIII_beta_C"/>
</dbReference>
<evidence type="ECO:0000256" key="2">
    <source>
        <dbReference type="ARBA" id="ARBA00010752"/>
    </source>
</evidence>
<dbReference type="EMBL" id="CP034159">
    <property type="protein sequence ID" value="AZI32392.1"/>
    <property type="molecule type" value="Genomic_DNA"/>
</dbReference>
<dbReference type="CDD" id="cd00140">
    <property type="entry name" value="beta_clamp"/>
    <property type="match status" value="1"/>
</dbReference>
<proteinExistence type="inferred from homology"/>
<evidence type="ECO:0000256" key="7">
    <source>
        <dbReference type="ARBA" id="ARBA00022705"/>
    </source>
</evidence>
<dbReference type="Pfam" id="PF00712">
    <property type="entry name" value="DNA_pol3_beta"/>
    <property type="match status" value="1"/>
</dbReference>
<protein>
    <recommendedName>
        <fullName evidence="3 10">Beta sliding clamp</fullName>
    </recommendedName>
</protein>
<comment type="subunit">
    <text evidence="10">Forms a ring-shaped head-to-tail homodimer around DNA.</text>
</comment>
<dbReference type="GO" id="GO:0003677">
    <property type="term" value="F:DNA binding"/>
    <property type="evidence" value="ECO:0007669"/>
    <property type="project" value="UniProtKB-UniRule"/>
</dbReference>
<evidence type="ECO:0000256" key="6">
    <source>
        <dbReference type="ARBA" id="ARBA00022695"/>
    </source>
</evidence>
<comment type="subcellular location">
    <subcellularLocation>
        <location evidence="1 10">Cytoplasm</location>
    </subcellularLocation>
</comment>
<dbReference type="NCBIfam" id="TIGR00663">
    <property type="entry name" value="dnan"/>
    <property type="match status" value="1"/>
</dbReference>
<keyword evidence="8 10" id="KW-0239">DNA-directed DNA polymerase</keyword>
<dbReference type="Proteomes" id="UP000270185">
    <property type="component" value="Chromosome"/>
</dbReference>
<dbReference type="InterPro" id="IPR001001">
    <property type="entry name" value="DNA_polIII_beta"/>
</dbReference>
<dbReference type="SMART" id="SM00480">
    <property type="entry name" value="POL3Bc"/>
    <property type="match status" value="1"/>
</dbReference>
<name>A0A3G8XG79_9FLAO</name>
<feature type="domain" description="DNA polymerase III beta sliding clamp C-terminal" evidence="13">
    <location>
        <begin position="251"/>
        <end position="358"/>
    </location>
</feature>
<dbReference type="InterPro" id="IPR046938">
    <property type="entry name" value="DNA_clamp_sf"/>
</dbReference>
<dbReference type="GO" id="GO:0009360">
    <property type="term" value="C:DNA polymerase III complex"/>
    <property type="evidence" value="ECO:0007669"/>
    <property type="project" value="InterPro"/>
</dbReference>
<dbReference type="Pfam" id="PF02768">
    <property type="entry name" value="DNA_pol3_beta_3"/>
    <property type="match status" value="1"/>
</dbReference>
<feature type="domain" description="DNA polymerase III beta sliding clamp central" evidence="12">
    <location>
        <begin position="135"/>
        <end position="247"/>
    </location>
</feature>
<dbReference type="OrthoDB" id="8421503at2"/>
<dbReference type="SUPFAM" id="SSF55979">
    <property type="entry name" value="DNA clamp"/>
    <property type="match status" value="3"/>
</dbReference>
<comment type="function">
    <text evidence="10">Confers DNA tethering and processivity to DNA polymerases and other proteins. Acts as a clamp, forming a ring around DNA (a reaction catalyzed by the clamp-loading complex) which diffuses in an ATP-independent manner freely and bidirectionally along dsDNA. Initially characterized for its ability to contact the catalytic subunit of DNA polymerase III (Pol III), a complex, multichain enzyme responsible for most of the replicative synthesis in bacteria; Pol III exhibits 3'-5' exonuclease proofreading activity. The beta chain is required for initiation of replication as well as for processivity of DNA replication.</text>
</comment>
<evidence type="ECO:0000259" key="12">
    <source>
        <dbReference type="Pfam" id="PF02767"/>
    </source>
</evidence>
<dbReference type="AlphaFoldDB" id="A0A3G8XG79"/>
<keyword evidence="15" id="KW-1185">Reference proteome</keyword>
<keyword evidence="7 10" id="KW-0235">DNA replication</keyword>
<evidence type="ECO:0000256" key="5">
    <source>
        <dbReference type="ARBA" id="ARBA00022679"/>
    </source>
</evidence>
<keyword evidence="6 10" id="KW-0548">Nucleotidyltransferase</keyword>
<keyword evidence="9" id="KW-0238">DNA-binding</keyword>
<evidence type="ECO:0000259" key="11">
    <source>
        <dbReference type="Pfam" id="PF00712"/>
    </source>
</evidence>
<reference evidence="15" key="1">
    <citation type="submission" date="2018-11" db="EMBL/GenBank/DDBJ databases">
        <title>Proposal to divide the Flavobacteriaceae and reorganize its genera based on Amino Acid Identity values calculated from whole genome sequences.</title>
        <authorList>
            <person name="Nicholson A.C."/>
            <person name="Gulvik C.A."/>
            <person name="Whitney A.M."/>
            <person name="Humrighouse B.W."/>
            <person name="Bell M."/>
            <person name="Holmes B."/>
            <person name="Steigerwalt A.G."/>
            <person name="Villarma A."/>
            <person name="Sheth M."/>
            <person name="Batra D."/>
            <person name="Pryor J."/>
            <person name="Bernardet J.-F."/>
            <person name="Hugo C."/>
            <person name="Kampfer P."/>
            <person name="Newman J.D."/>
            <person name="McQuiston J.R."/>
        </authorList>
    </citation>
    <scope>NUCLEOTIDE SEQUENCE [LARGE SCALE GENOMIC DNA]</scope>
    <source>
        <strain evidence="15">G0081</strain>
    </source>
</reference>
<dbReference type="KEGG" id="ccas:EIB73_03980"/>